<keyword evidence="4 5" id="KW-0472">Membrane</keyword>
<feature type="transmembrane region" description="Helical" evidence="5">
    <location>
        <begin position="21"/>
        <end position="40"/>
    </location>
</feature>
<feature type="transmembrane region" description="Helical" evidence="5">
    <location>
        <begin position="392"/>
        <end position="412"/>
    </location>
</feature>
<proteinExistence type="predicted"/>
<dbReference type="KEGG" id="lfv:LF543_01630"/>
<dbReference type="Gene3D" id="1.20.1740.10">
    <property type="entry name" value="Amino acid/polyamine transporter I"/>
    <property type="match status" value="1"/>
</dbReference>
<feature type="transmembrane region" description="Helical" evidence="5">
    <location>
        <begin position="157"/>
        <end position="180"/>
    </location>
</feature>
<evidence type="ECO:0000256" key="3">
    <source>
        <dbReference type="ARBA" id="ARBA00022989"/>
    </source>
</evidence>
<comment type="subcellular location">
    <subcellularLocation>
        <location evidence="1">Membrane</location>
        <topology evidence="1">Multi-pass membrane protein</topology>
    </subcellularLocation>
</comment>
<protein>
    <submittedName>
        <fullName evidence="6">Amino acid permease</fullName>
    </submittedName>
</protein>
<dbReference type="AlphaFoldDB" id="A0AAE6TWF7"/>
<dbReference type="PIRSF" id="PIRSF006060">
    <property type="entry name" value="AA_transporter"/>
    <property type="match status" value="1"/>
</dbReference>
<dbReference type="Proteomes" id="UP000327194">
    <property type="component" value="Chromosome"/>
</dbReference>
<evidence type="ECO:0000256" key="5">
    <source>
        <dbReference type="SAM" id="Phobius"/>
    </source>
</evidence>
<evidence type="ECO:0000313" key="7">
    <source>
        <dbReference type="Proteomes" id="UP000327194"/>
    </source>
</evidence>
<dbReference type="InterPro" id="IPR050598">
    <property type="entry name" value="AminoAcid_Transporter"/>
</dbReference>
<name>A0AAE6TWF7_9LACO</name>
<organism evidence="6 7">
    <name type="scientific">Fructilactobacillus fructivorans</name>
    <dbReference type="NCBI Taxonomy" id="1614"/>
    <lineage>
        <taxon>Bacteria</taxon>
        <taxon>Bacillati</taxon>
        <taxon>Bacillota</taxon>
        <taxon>Bacilli</taxon>
        <taxon>Lactobacillales</taxon>
        <taxon>Lactobacillaceae</taxon>
        <taxon>Fructilactobacillus</taxon>
    </lineage>
</organism>
<evidence type="ECO:0000313" key="6">
    <source>
        <dbReference type="EMBL" id="QFX92353.1"/>
    </source>
</evidence>
<feature type="transmembrane region" description="Helical" evidence="5">
    <location>
        <begin position="360"/>
        <end position="380"/>
    </location>
</feature>
<feature type="transmembrane region" description="Helical" evidence="5">
    <location>
        <begin position="278"/>
        <end position="299"/>
    </location>
</feature>
<keyword evidence="2 5" id="KW-0812">Transmembrane</keyword>
<dbReference type="InterPro" id="IPR002293">
    <property type="entry name" value="AA/rel_permease1"/>
</dbReference>
<feature type="transmembrane region" description="Helical" evidence="5">
    <location>
        <begin position="52"/>
        <end position="73"/>
    </location>
</feature>
<dbReference type="Pfam" id="PF13520">
    <property type="entry name" value="AA_permease_2"/>
    <property type="match status" value="1"/>
</dbReference>
<gene>
    <name evidence="6" type="ORF">LF543_01630</name>
</gene>
<feature type="transmembrane region" description="Helical" evidence="5">
    <location>
        <begin position="93"/>
        <end position="120"/>
    </location>
</feature>
<feature type="transmembrane region" description="Helical" evidence="5">
    <location>
        <begin position="335"/>
        <end position="354"/>
    </location>
</feature>
<dbReference type="EMBL" id="CP045562">
    <property type="protein sequence ID" value="QFX92353.1"/>
    <property type="molecule type" value="Genomic_DNA"/>
</dbReference>
<feature type="transmembrane region" description="Helical" evidence="5">
    <location>
        <begin position="132"/>
        <end position="150"/>
    </location>
</feature>
<evidence type="ECO:0000256" key="1">
    <source>
        <dbReference type="ARBA" id="ARBA00004141"/>
    </source>
</evidence>
<feature type="transmembrane region" description="Helical" evidence="5">
    <location>
        <begin position="418"/>
        <end position="437"/>
    </location>
</feature>
<sequence length="448" mass="48328">MKKKEADSNVKLNRSLGLWSALSLVVGTIIGVGIFVRQAAVLNDAGSATGAMLAWLAGGLLTLAAGLSIAEIASQIPATGGLYAYMEVIYNKFWGFLSGWMQIIVYGPAMIASLGAYLAILLGDFFHIQPQWNIPIAIVAVVAVGLLNTFPNRFGAAFSIVTTICKLVPVAALIIFGLFFGHADAFTQSVSDVHSTVGGFGVAMLATLFAFDGWILVANLGGEIKNPKKMLPRAITFGILAVIAIYMLVSYGVLKSIGPQKIHELGTNAIPYMANKDFGVIGGKILSIGIIISIIGCMNGKIMTFPRIMYAMAKENQLPFSKQLAYLNPKTRTPIVSIAAVLAIVIIMICFFDADRLSELCIFTVYCFYVMAFFGVFILRKRHPDRKRVFSVPLYPFTPIIAILASLFVICSEIGSDFIGVVCSLGIVALGIPVYYFEVTSKKNKTPK</sequence>
<dbReference type="PANTHER" id="PTHR11785">
    <property type="entry name" value="AMINO ACID TRANSPORTER"/>
    <property type="match status" value="1"/>
</dbReference>
<dbReference type="GO" id="GO:0016020">
    <property type="term" value="C:membrane"/>
    <property type="evidence" value="ECO:0007669"/>
    <property type="project" value="UniProtKB-SubCell"/>
</dbReference>
<dbReference type="RefSeq" id="WP_010022652.1">
    <property type="nucleotide sequence ID" value="NZ_AZDS01000005.1"/>
</dbReference>
<accession>A0AAE6TWF7</accession>
<evidence type="ECO:0000256" key="2">
    <source>
        <dbReference type="ARBA" id="ARBA00022692"/>
    </source>
</evidence>
<feature type="transmembrane region" description="Helical" evidence="5">
    <location>
        <begin position="234"/>
        <end position="254"/>
    </location>
</feature>
<evidence type="ECO:0000256" key="4">
    <source>
        <dbReference type="ARBA" id="ARBA00023136"/>
    </source>
</evidence>
<dbReference type="PANTHER" id="PTHR11785:SF512">
    <property type="entry name" value="SOBREMESA, ISOFORM B"/>
    <property type="match status" value="1"/>
</dbReference>
<reference evidence="6 7" key="1">
    <citation type="submission" date="2019-10" db="EMBL/GenBank/DDBJ databases">
        <title>Genome sequencing of Lactobacillus fructivorans.</title>
        <authorList>
            <person name="Kim K."/>
        </authorList>
    </citation>
    <scope>NUCLEOTIDE SEQUENCE [LARGE SCALE GENOMIC DNA]</scope>
    <source>
        <strain evidence="6 7">LF543</strain>
    </source>
</reference>
<dbReference type="GO" id="GO:0015179">
    <property type="term" value="F:L-amino acid transmembrane transporter activity"/>
    <property type="evidence" value="ECO:0007669"/>
    <property type="project" value="TreeGrafter"/>
</dbReference>
<feature type="transmembrane region" description="Helical" evidence="5">
    <location>
        <begin position="200"/>
        <end position="222"/>
    </location>
</feature>
<keyword evidence="3 5" id="KW-1133">Transmembrane helix</keyword>